<feature type="region of interest" description="Disordered" evidence="1">
    <location>
        <begin position="1"/>
        <end position="20"/>
    </location>
</feature>
<accession>A0A1N7S3M5</accession>
<organism evidence="2 3">
    <name type="scientific">Paraburkholderia ribeironis</name>
    <dbReference type="NCBI Taxonomy" id="1247936"/>
    <lineage>
        <taxon>Bacteria</taxon>
        <taxon>Pseudomonadati</taxon>
        <taxon>Pseudomonadota</taxon>
        <taxon>Betaproteobacteria</taxon>
        <taxon>Burkholderiales</taxon>
        <taxon>Burkholderiaceae</taxon>
        <taxon>Paraburkholderia</taxon>
    </lineage>
</organism>
<sequence length="100" mass="11245">MISWYEQAHAPTPHSAGSGAFLPEYKELAAMGKKRTNSLPLDTIRRMTTSLCLLHFSRTASKLVIKPERCSEQSSPVDTVAWYVPDLAVSTFRFLQSRET</sequence>
<protein>
    <submittedName>
        <fullName evidence="2">Uncharacterized protein</fullName>
    </submittedName>
</protein>
<evidence type="ECO:0000313" key="2">
    <source>
        <dbReference type="EMBL" id="SIT42014.1"/>
    </source>
</evidence>
<reference evidence="2 3" key="1">
    <citation type="submission" date="2016-12" db="EMBL/GenBank/DDBJ databases">
        <authorList>
            <person name="Song W.-J."/>
            <person name="Kurnit D.M."/>
        </authorList>
    </citation>
    <scope>NUCLEOTIDE SEQUENCE [LARGE SCALE GENOMIC DNA]</scope>
    <source>
        <strain evidence="2 3">STM7296</strain>
    </source>
</reference>
<dbReference type="AlphaFoldDB" id="A0A1N7S3M5"/>
<gene>
    <name evidence="2" type="ORF">BN2475_340049</name>
</gene>
<proteinExistence type="predicted"/>
<evidence type="ECO:0000313" key="3">
    <source>
        <dbReference type="Proteomes" id="UP000187012"/>
    </source>
</evidence>
<dbReference type="EMBL" id="CYGX02000034">
    <property type="protein sequence ID" value="SIT42014.1"/>
    <property type="molecule type" value="Genomic_DNA"/>
</dbReference>
<keyword evidence="3" id="KW-1185">Reference proteome</keyword>
<name>A0A1N7S3M5_9BURK</name>
<evidence type="ECO:0000256" key="1">
    <source>
        <dbReference type="SAM" id="MobiDB-lite"/>
    </source>
</evidence>
<dbReference type="Proteomes" id="UP000187012">
    <property type="component" value="Unassembled WGS sequence"/>
</dbReference>